<evidence type="ECO:0000256" key="5">
    <source>
        <dbReference type="ARBA" id="ARBA00022737"/>
    </source>
</evidence>
<dbReference type="Gene3D" id="2.60.40.2660">
    <property type="match status" value="1"/>
</dbReference>
<feature type="domain" description="Death" evidence="9">
    <location>
        <begin position="455"/>
        <end position="532"/>
    </location>
</feature>
<dbReference type="Proteomes" id="UP000030742">
    <property type="component" value="Unassembled WGS sequence"/>
</dbReference>
<dbReference type="PANTHER" id="PTHR24123">
    <property type="entry name" value="ANKYRIN REPEAT-CONTAINING"/>
    <property type="match status" value="1"/>
</dbReference>
<name>U4U2N2_DENPD</name>
<keyword evidence="5" id="KW-0677">Repeat</keyword>
<feature type="region of interest" description="Disordered" evidence="8">
    <location>
        <begin position="732"/>
        <end position="762"/>
    </location>
</feature>
<keyword evidence="6" id="KW-0040">ANK repeat</keyword>
<dbReference type="Pfam" id="PF17809">
    <property type="entry name" value="UPA_2"/>
    <property type="match status" value="1"/>
</dbReference>
<feature type="non-terminal residue" evidence="10">
    <location>
        <position position="1894"/>
    </location>
</feature>
<dbReference type="SMART" id="SM00218">
    <property type="entry name" value="ZU5"/>
    <property type="match status" value="1"/>
</dbReference>
<feature type="region of interest" description="Disordered" evidence="8">
    <location>
        <begin position="1808"/>
        <end position="1829"/>
    </location>
</feature>
<feature type="compositionally biased region" description="Basic and acidic residues" evidence="8">
    <location>
        <begin position="813"/>
        <end position="826"/>
    </location>
</feature>
<dbReference type="EMBL" id="KB631357">
    <property type="protein sequence ID" value="ERL84265.1"/>
    <property type="molecule type" value="Genomic_DNA"/>
</dbReference>
<dbReference type="CDD" id="cd08317">
    <property type="entry name" value="Death_ank"/>
    <property type="match status" value="1"/>
</dbReference>
<proteinExistence type="predicted"/>
<dbReference type="Gene3D" id="1.10.533.10">
    <property type="entry name" value="Death Domain, Fas"/>
    <property type="match status" value="1"/>
</dbReference>
<dbReference type="FunFam" id="2.60.220.30:FF:000009">
    <property type="entry name" value="Ankyrin 2, isoform G"/>
    <property type="match status" value="1"/>
</dbReference>
<dbReference type="InterPro" id="IPR000488">
    <property type="entry name" value="Death_dom"/>
</dbReference>
<dbReference type="InterPro" id="IPR011029">
    <property type="entry name" value="DEATH-like_dom_sf"/>
</dbReference>
<evidence type="ECO:0000256" key="1">
    <source>
        <dbReference type="ARBA" id="ARBA00004370"/>
    </source>
</evidence>
<feature type="region of interest" description="Disordered" evidence="8">
    <location>
        <begin position="1868"/>
        <end position="1894"/>
    </location>
</feature>
<dbReference type="InterPro" id="IPR051165">
    <property type="entry name" value="Multifunctional_ANK_Repeat"/>
</dbReference>
<comment type="subcellular location">
    <subcellularLocation>
        <location evidence="2">Cytoplasm</location>
    </subcellularLocation>
    <subcellularLocation>
        <location evidence="1">Membrane</location>
    </subcellularLocation>
</comment>
<dbReference type="InterPro" id="IPR040745">
    <property type="entry name" value="Ankyrin_UPA"/>
</dbReference>
<reference evidence="10 11" key="1">
    <citation type="journal article" date="2013" name="Genome Biol.">
        <title>Draft genome of the mountain pine beetle, Dendroctonus ponderosae Hopkins, a major forest pest.</title>
        <authorList>
            <person name="Keeling C.I."/>
            <person name="Yuen M.M."/>
            <person name="Liao N.Y."/>
            <person name="Docking T.R."/>
            <person name="Chan S.K."/>
            <person name="Taylor G.A."/>
            <person name="Palmquist D.L."/>
            <person name="Jackman S.D."/>
            <person name="Nguyen A."/>
            <person name="Li M."/>
            <person name="Henderson H."/>
            <person name="Janes J.K."/>
            <person name="Zhao Y."/>
            <person name="Pandoh P."/>
            <person name="Moore R."/>
            <person name="Sperling F.A."/>
            <person name="Huber D.P."/>
            <person name="Birol I."/>
            <person name="Jones S.J."/>
            <person name="Bohlmann J."/>
        </authorList>
    </citation>
    <scope>NUCLEOTIDE SEQUENCE</scope>
</reference>
<keyword evidence="3" id="KW-0963">Cytoplasm</keyword>
<dbReference type="STRING" id="77166.U4U2N2"/>
<dbReference type="InterPro" id="IPR000906">
    <property type="entry name" value="ZU5_dom"/>
</dbReference>
<keyword evidence="4" id="KW-0597">Phosphoprotein</keyword>
<accession>U4U2N2</accession>
<keyword evidence="7" id="KW-0472">Membrane</keyword>
<dbReference type="Gene3D" id="2.60.220.30">
    <property type="match status" value="1"/>
</dbReference>
<dbReference type="Pfam" id="PF00531">
    <property type="entry name" value="Death"/>
    <property type="match status" value="1"/>
</dbReference>
<evidence type="ECO:0000256" key="8">
    <source>
        <dbReference type="SAM" id="MobiDB-lite"/>
    </source>
</evidence>
<evidence type="ECO:0000259" key="9">
    <source>
        <dbReference type="PROSITE" id="PS50017"/>
    </source>
</evidence>
<dbReference type="PANTHER" id="PTHR24123:SF141">
    <property type="entry name" value="ANKYRIN 2, ISOFORM U"/>
    <property type="match status" value="1"/>
</dbReference>
<evidence type="ECO:0000256" key="3">
    <source>
        <dbReference type="ARBA" id="ARBA00022490"/>
    </source>
</evidence>
<dbReference type="GO" id="GO:0007165">
    <property type="term" value="P:signal transduction"/>
    <property type="evidence" value="ECO:0007669"/>
    <property type="project" value="InterPro"/>
</dbReference>
<dbReference type="GO" id="GO:0005737">
    <property type="term" value="C:cytoplasm"/>
    <property type="evidence" value="ECO:0007669"/>
    <property type="project" value="UniProtKB-SubCell"/>
</dbReference>
<protein>
    <recommendedName>
        <fullName evidence="9">Death domain-containing protein</fullName>
    </recommendedName>
</protein>
<feature type="region of interest" description="Disordered" evidence="8">
    <location>
        <begin position="1313"/>
        <end position="1337"/>
    </location>
</feature>
<evidence type="ECO:0000256" key="4">
    <source>
        <dbReference type="ARBA" id="ARBA00022553"/>
    </source>
</evidence>
<feature type="region of interest" description="Disordered" evidence="8">
    <location>
        <begin position="813"/>
        <end position="833"/>
    </location>
</feature>
<dbReference type="FunFam" id="2.60.40.2660:FF:000001">
    <property type="entry name" value="Ankyrin-3 isoform 2"/>
    <property type="match status" value="1"/>
</dbReference>
<sequence length="1894" mass="212287">MKSLGDDSLPIDVTRDERMDSNKMIIDSNMLPPQHIEDSISPEHISGNYTEYIKKYTSDNIDINRHPINIGFLVSFLVDARGGAMRGCRHSGVRVIVPPRPQRTPHPPPLMEGEALASRVLELGPVGAQFLGPVIIEVPHFAALRGKEREIVILRSDNGESWKEHTVKAAEDILNEVLHESFEAEEYAKKCTLSDRKVEWYPAAWFLKFRPFSQKEPLPRRSKSAYRTYSQIIGSWSGSFASGDCRATKKKIPQSHSVEHAGTNGTFSGHDQSIQWISTHAQTVMFHNREAIHVPFMAKFVVFAKRVDPLEARLRVFCMTDDKEDKTLEHQEHFTEVAKSRDVEVLEGKSQYIEFAGNLVPITKSGEQLQFSFRAFRENRLPFSVRVKDQHAEAVGRCLFMREAKILKGEPPQQPICILNIVLPDDIVTDTISLTDSESGKRHMYLSEFQDYYRPDPRLADMSNLLGDDWVELAYQLGLTSSEINVIKSEYPESIAKQAQSMLRMWLSQSGNKAQTNTLENALRRIGREDIIPQCLNVEQPTHTFTRIKEQEIGYRLKKKDENDLPDVFWYNFENSSSNPMFLLAIASSASPQDDDDSLDTDGFREDQYLLQTPTPGDSSPESKSKYLDKYEFYREEIHDIDAEEVTAYEDVTRYYEHQAKLFIGQRKRLASTEDLDNADVIDTLNSTSELLPSNRDNDYTGIVKIGLDSFKIASKDLVRPDALLVKCYTSPEEKGAKDSKRPEDWERKERKTVERLHGGAGKDKVVPTEEHVYLKTTTEKVTLNYTDKIASTSCETDESSVKITASASEKIKHDYSEDANSDKQKGKTPGLPKLDKHIIQVHQSTSPPSKHDLDPTPDVSPIDQANKPTLELIIGRKEVKTKDASATAESRLTLYGRKDVEISIKSQSHISVTTIRRDNNAGTETSEKFDVGFCTTAGTDKVEPLTSDKTIQMDDYIISPTKKREESVNFSGTKQVYTYETTNDLSEIASSASEGSASHHVTDTGISLTRGTTTETLSIGRNIQGPGIQTTGFISDTVEVEEGECTDAGLSPIQADETLHQEIDDLTLLIETGTSPIEFGDSISLVTSHIDTSDAGTITDHVDTKDASNSPIKIEESPILSAADILKDEEILAKRRGSGDVKAKIKQLEEHAFRHAIKSEFRKPKRDIVDSEDEISSMKEEEALRASTETLAQVDDEEYKMESISEHIVKEQVEDFSEKSLSVSKTATPTHTKHVGKKIAELQKMFTSENLETQVKIVPNESPISIPSEQKQYQLIKSEETMPIQEPHVGDVDEDENEVFRSVRDKRNLFEELISKSQEGTPVKKPSPKKKDIPAPEYTEQEILVCLKSLEEQVLEEKQREMEYQLQVQEERKKWEKKETSPTEPCVEPECVKIRIEPKLDFSGETTDNGSQLPVSKLKHLYEQRGIATLSDNIGTDIKTSYSPSEAFGEAKLVSPIDSATGKAKSEQSVCISTLEESIIRKSSPQTLDFSITERYPSMNTEVKKIMSEVLEASKQIREDVKELKPDLTPTPDGQLVQLIPSESLEKIKDLKTFEVTIKPGQISYETEKITIKLHSVNKLDDMKEAVTYPSLKPLDSPIGEKIDDVQIATKPHSPISSDPIADLKLPVHSKVHYVKTESDAKKFVEVEEDLKFQSPICHKVTREAKLSITAKSADVEEDLKSPLLKSSAFMADATLPNLEKLVDMKMTPLDHKAPKSIDAESPIAGNENDVNESPTSLLLTPVEIKKDDVNESHSLLMLKSVDSIRAAKLPIVVEEEHDQREALKSPLSKSPELVKDAKLPIVEKVDDQKEALTSPLPKSPGSIKDAKLPIVEKLDDQKVALTSPLPKSSELVKDAKLQIVENADDQKEALTSTMPKSPESIKDAKLQIDEKV</sequence>
<dbReference type="SMART" id="SM00005">
    <property type="entry name" value="DEATH"/>
    <property type="match status" value="1"/>
</dbReference>
<evidence type="ECO:0000256" key="2">
    <source>
        <dbReference type="ARBA" id="ARBA00004496"/>
    </source>
</evidence>
<organism evidence="10 11">
    <name type="scientific">Dendroctonus ponderosae</name>
    <name type="common">Mountain pine beetle</name>
    <dbReference type="NCBI Taxonomy" id="77166"/>
    <lineage>
        <taxon>Eukaryota</taxon>
        <taxon>Metazoa</taxon>
        <taxon>Ecdysozoa</taxon>
        <taxon>Arthropoda</taxon>
        <taxon>Hexapoda</taxon>
        <taxon>Insecta</taxon>
        <taxon>Pterygota</taxon>
        <taxon>Neoptera</taxon>
        <taxon>Endopterygota</taxon>
        <taxon>Coleoptera</taxon>
        <taxon>Polyphaga</taxon>
        <taxon>Cucujiformia</taxon>
        <taxon>Curculionidae</taxon>
        <taxon>Scolytinae</taxon>
        <taxon>Dendroctonus</taxon>
    </lineage>
</organism>
<dbReference type="GO" id="GO:0016020">
    <property type="term" value="C:membrane"/>
    <property type="evidence" value="ECO:0007669"/>
    <property type="project" value="UniProtKB-SubCell"/>
</dbReference>
<evidence type="ECO:0000313" key="11">
    <source>
        <dbReference type="Proteomes" id="UP000030742"/>
    </source>
</evidence>
<evidence type="ECO:0000313" key="10">
    <source>
        <dbReference type="EMBL" id="ERL84265.1"/>
    </source>
</evidence>
<dbReference type="OrthoDB" id="20872at2759"/>
<evidence type="ECO:0000256" key="7">
    <source>
        <dbReference type="ARBA" id="ARBA00023136"/>
    </source>
</evidence>
<gene>
    <name evidence="10" type="ORF">D910_01646</name>
</gene>
<feature type="compositionally biased region" description="Basic and acidic residues" evidence="8">
    <location>
        <begin position="1881"/>
        <end position="1894"/>
    </location>
</feature>
<dbReference type="Pfam" id="PF00791">
    <property type="entry name" value="ZU5"/>
    <property type="match status" value="1"/>
</dbReference>
<evidence type="ECO:0000256" key="6">
    <source>
        <dbReference type="ARBA" id="ARBA00023043"/>
    </source>
</evidence>
<dbReference type="PROSITE" id="PS50017">
    <property type="entry name" value="DEATH_DOMAIN"/>
    <property type="match status" value="1"/>
</dbReference>
<dbReference type="SUPFAM" id="SSF47986">
    <property type="entry name" value="DEATH domain"/>
    <property type="match status" value="1"/>
</dbReference>